<evidence type="ECO:0000313" key="6">
    <source>
        <dbReference type="EMBL" id="XFO64198.1"/>
    </source>
</evidence>
<dbReference type="RefSeq" id="WP_169717809.1">
    <property type="nucleotide sequence ID" value="NZ_CP155573.1"/>
</dbReference>
<feature type="domain" description="GH26" evidence="5">
    <location>
        <begin position="213"/>
        <end position="507"/>
    </location>
</feature>
<organism evidence="6 7">
    <name type="scientific">Sporomusa silvacetica DSM 10669</name>
    <dbReference type="NCBI Taxonomy" id="1123289"/>
    <lineage>
        <taxon>Bacteria</taxon>
        <taxon>Bacillati</taxon>
        <taxon>Bacillota</taxon>
        <taxon>Negativicutes</taxon>
        <taxon>Selenomonadales</taxon>
        <taxon>Sporomusaceae</taxon>
        <taxon>Sporomusa</taxon>
    </lineage>
</organism>
<keyword evidence="7" id="KW-1185">Reference proteome</keyword>
<evidence type="ECO:0000256" key="3">
    <source>
        <dbReference type="ARBA" id="ARBA00023295"/>
    </source>
</evidence>
<sequence>MRNLFHLITTMIVAVLLISPVNAASIINGEYASFAPGPDDDVKVTCYIDDDYDRFTDYANGYSLLVPHGLTVDASLSPVVTVLSNDTLRMEIFYDNFAGTAKTSAEYMEYSNRFINNTRDHTLLTDETYQQDDFTIHLLNWTRRKLVHVPNDKNYYASIEIAKNIHEVYTVVIKSTQPIDNAEKIAANFTLTPRQGTPHFNRPTSQGHTPFNAETQAFYDKFFSTTSPLRWGIFEPAAPQTFEKLDSIEQQLNYTFPVLLRYQSFDERLPVQALNAAYERGRTVELTLQTTYNFTDNSGAIYDILSGKYDDYFNIYAEQLKAFGHPILFRLNNEMNGDWCWYSAHHYSKDAELYKAMWRYIRTVFDNHGADNIIWVWNPHDLSFPGFKWNHYLMYYPGDEYVDVVGLTGYNTGNYFAGEKWREFSDIYPQTYREYDQHFTKPFMITEFGSNSVGGNKTVWINRMFDQIGQFNKIKIAIWWNGIDYDPQGQPGRIYLLDETEETTAAFRQGLIKFSRQ</sequence>
<dbReference type="Gene3D" id="3.20.20.80">
    <property type="entry name" value="Glycosidases"/>
    <property type="match status" value="1"/>
</dbReference>
<feature type="active site" description="Proton donor" evidence="4">
    <location>
        <position position="334"/>
    </location>
</feature>
<accession>A0ABZ3IFS1</accession>
<dbReference type="InterPro" id="IPR022790">
    <property type="entry name" value="GH26_dom"/>
</dbReference>
<protein>
    <recommendedName>
        <fullName evidence="5">GH26 domain-containing protein</fullName>
    </recommendedName>
</protein>
<dbReference type="InterPro" id="IPR017853">
    <property type="entry name" value="GH"/>
</dbReference>
<evidence type="ECO:0000313" key="7">
    <source>
        <dbReference type="Proteomes" id="UP000216752"/>
    </source>
</evidence>
<keyword evidence="2 4" id="KW-0378">Hydrolase</keyword>
<dbReference type="EMBL" id="CP155573">
    <property type="protein sequence ID" value="XFO64198.1"/>
    <property type="molecule type" value="Genomic_DNA"/>
</dbReference>
<dbReference type="Pfam" id="PF02156">
    <property type="entry name" value="Glyco_hydro_26"/>
    <property type="match status" value="1"/>
</dbReference>
<dbReference type="PANTHER" id="PTHR40079">
    <property type="entry name" value="MANNAN ENDO-1,4-BETA-MANNOSIDASE E-RELATED"/>
    <property type="match status" value="1"/>
</dbReference>
<gene>
    <name evidence="6" type="ORF">SPSIL_002880</name>
</gene>
<evidence type="ECO:0000256" key="4">
    <source>
        <dbReference type="PROSITE-ProRule" id="PRU01100"/>
    </source>
</evidence>
<dbReference type="InterPro" id="IPR000805">
    <property type="entry name" value="Glyco_hydro_26"/>
</dbReference>
<feature type="active site" description="Nucleophile" evidence="4">
    <location>
        <position position="447"/>
    </location>
</feature>
<evidence type="ECO:0000259" key="5">
    <source>
        <dbReference type="PROSITE" id="PS51764"/>
    </source>
</evidence>
<dbReference type="Proteomes" id="UP000216752">
    <property type="component" value="Chromosome"/>
</dbReference>
<name>A0ABZ3IFS1_9FIRM</name>
<evidence type="ECO:0000256" key="2">
    <source>
        <dbReference type="ARBA" id="ARBA00022801"/>
    </source>
</evidence>
<evidence type="ECO:0000256" key="1">
    <source>
        <dbReference type="ARBA" id="ARBA00007754"/>
    </source>
</evidence>
<reference evidence="6" key="1">
    <citation type="submission" date="2024-05" db="EMBL/GenBank/DDBJ databases">
        <title>Isolation and characterization of Sporomusa carbonis sp. nov., a carboxydotrophic hydrogenogen in the genus of Sporomusa isolated from a charcoal burning pile.</title>
        <authorList>
            <person name="Boeer T."/>
            <person name="Rosenbaum F."/>
            <person name="Eysell L."/>
            <person name="Mueller V."/>
            <person name="Daniel R."/>
            <person name="Poehlein A."/>
        </authorList>
    </citation>
    <scope>NUCLEOTIDE SEQUENCE [LARGE SCALE GENOMIC DNA]</scope>
    <source>
        <strain evidence="6">DSM 10669</strain>
    </source>
</reference>
<dbReference type="PANTHER" id="PTHR40079:SF4">
    <property type="entry name" value="GH26 DOMAIN-CONTAINING PROTEIN-RELATED"/>
    <property type="match status" value="1"/>
</dbReference>
<comment type="similarity">
    <text evidence="1 4">Belongs to the glycosyl hydrolase 26 family.</text>
</comment>
<dbReference type="PROSITE" id="PS51764">
    <property type="entry name" value="GH26"/>
    <property type="match status" value="1"/>
</dbReference>
<proteinExistence type="inferred from homology"/>
<keyword evidence="3 4" id="KW-0326">Glycosidase</keyword>
<dbReference type="SUPFAM" id="SSF51445">
    <property type="entry name" value="(Trans)glycosidases"/>
    <property type="match status" value="1"/>
</dbReference>